<dbReference type="OrthoDB" id="3642791at2759"/>
<dbReference type="GO" id="GO:0008270">
    <property type="term" value="F:zinc ion binding"/>
    <property type="evidence" value="ECO:0007669"/>
    <property type="project" value="UniProtKB-KW"/>
</dbReference>
<dbReference type="SUPFAM" id="SSF57903">
    <property type="entry name" value="FYVE/PHD zinc finger"/>
    <property type="match status" value="1"/>
</dbReference>
<organism evidence="7 8">
    <name type="scientific">Cercospora zeae-maydis SCOH1-5</name>
    <dbReference type="NCBI Taxonomy" id="717836"/>
    <lineage>
        <taxon>Eukaryota</taxon>
        <taxon>Fungi</taxon>
        <taxon>Dikarya</taxon>
        <taxon>Ascomycota</taxon>
        <taxon>Pezizomycotina</taxon>
        <taxon>Dothideomycetes</taxon>
        <taxon>Dothideomycetidae</taxon>
        <taxon>Mycosphaerellales</taxon>
        <taxon>Mycosphaerellaceae</taxon>
        <taxon>Cercospora</taxon>
    </lineage>
</organism>
<evidence type="ECO:0000256" key="1">
    <source>
        <dbReference type="ARBA" id="ARBA00022723"/>
    </source>
</evidence>
<evidence type="ECO:0000256" key="5">
    <source>
        <dbReference type="SAM" id="MobiDB-lite"/>
    </source>
</evidence>
<evidence type="ECO:0000256" key="2">
    <source>
        <dbReference type="ARBA" id="ARBA00022771"/>
    </source>
</evidence>
<accession>A0A6A6FR67</accession>
<dbReference type="PROSITE" id="PS01359">
    <property type="entry name" value="ZF_PHD_1"/>
    <property type="match status" value="1"/>
</dbReference>
<keyword evidence="2" id="KW-0863">Zinc-finger</keyword>
<feature type="region of interest" description="Disordered" evidence="5">
    <location>
        <begin position="232"/>
        <end position="313"/>
    </location>
</feature>
<dbReference type="GO" id="GO:0070210">
    <property type="term" value="C:Rpd3L-Expanded complex"/>
    <property type="evidence" value="ECO:0007669"/>
    <property type="project" value="TreeGrafter"/>
</dbReference>
<dbReference type="GO" id="GO:0034967">
    <property type="term" value="C:Set3 complex"/>
    <property type="evidence" value="ECO:0007669"/>
    <property type="project" value="TreeGrafter"/>
</dbReference>
<dbReference type="AlphaFoldDB" id="A0A6A6FR67"/>
<feature type="compositionally biased region" description="Basic and acidic residues" evidence="5">
    <location>
        <begin position="262"/>
        <end position="273"/>
    </location>
</feature>
<gene>
    <name evidence="7" type="ORF">CERZMDRAFT_82023</name>
</gene>
<keyword evidence="1" id="KW-0479">Metal-binding</keyword>
<proteinExistence type="predicted"/>
<evidence type="ECO:0000313" key="7">
    <source>
        <dbReference type="EMBL" id="KAF2215947.1"/>
    </source>
</evidence>
<name>A0A6A6FR67_9PEZI</name>
<dbReference type="PANTHER" id="PTHR46462:SF3">
    <property type="entry name" value="UPSET, ISOFORM A"/>
    <property type="match status" value="1"/>
</dbReference>
<dbReference type="GO" id="GO:0006325">
    <property type="term" value="P:chromatin organization"/>
    <property type="evidence" value="ECO:0007669"/>
    <property type="project" value="UniProtKB-KW"/>
</dbReference>
<keyword evidence="4" id="KW-0156">Chromatin regulator</keyword>
<evidence type="ECO:0000256" key="4">
    <source>
        <dbReference type="ARBA" id="ARBA00022853"/>
    </source>
</evidence>
<keyword evidence="8" id="KW-1185">Reference proteome</keyword>
<dbReference type="SMART" id="SM00249">
    <property type="entry name" value="PHD"/>
    <property type="match status" value="1"/>
</dbReference>
<dbReference type="Gene3D" id="3.30.40.10">
    <property type="entry name" value="Zinc/RING finger domain, C3HC4 (zinc finger)"/>
    <property type="match status" value="1"/>
</dbReference>
<feature type="region of interest" description="Disordered" evidence="5">
    <location>
        <begin position="452"/>
        <end position="473"/>
    </location>
</feature>
<evidence type="ECO:0000313" key="8">
    <source>
        <dbReference type="Proteomes" id="UP000799539"/>
    </source>
</evidence>
<evidence type="ECO:0000256" key="3">
    <source>
        <dbReference type="ARBA" id="ARBA00022833"/>
    </source>
</evidence>
<dbReference type="Proteomes" id="UP000799539">
    <property type="component" value="Unassembled WGS sequence"/>
</dbReference>
<dbReference type="InterPro" id="IPR001965">
    <property type="entry name" value="Znf_PHD"/>
</dbReference>
<dbReference type="GO" id="GO:0006355">
    <property type="term" value="P:regulation of DNA-templated transcription"/>
    <property type="evidence" value="ECO:0007669"/>
    <property type="project" value="TreeGrafter"/>
</dbReference>
<dbReference type="InterPro" id="IPR019786">
    <property type="entry name" value="Zinc_finger_PHD-type_CS"/>
</dbReference>
<dbReference type="PANTHER" id="PTHR46462">
    <property type="entry name" value="UPSET, ISOFORM A"/>
    <property type="match status" value="1"/>
</dbReference>
<sequence>MDSSRYFTDAVERAARVADAHLEVRDWEPGLILNETYNKHEYILRRHGHLGRHPDTRSRPRLAQTAFGDANTIFEHETHLSIQVVRQLELRHAFEQLTPFPTDTNTATVDGYFGLYAPFEWQPETQTAEEVAIALVGNQDADKNPPLHPHRVAWDLMATTVRNPPQKPETLNQIINDLSYPLGTITTPPPQYAAEGGMAVVAHSPASPQVESQYNTGEKRSADALLVSAKEEELKTVASPPGARSAKRPKLETTNVETFSVEPRRKTGEKRPADSPSPSHDNKAIEATGSPSPARPSKRPRTETPPPAKLLLPGIVSGKRLPKTRKEAFDSAMERKQVLQRAQLIINPNVVAENVDLPPEFHSPANFTEAERTAMANNEDDNGPVRCICGENHGVEGKEDWIQCDGENCGVWQHVVCMEDGVGITAAKRQAKTYLCQVCDPWRHRRLLQRVRKETPDPVGRAERERNEATAEV</sequence>
<feature type="domain" description="Zinc finger PHD-type" evidence="6">
    <location>
        <begin position="386"/>
        <end position="440"/>
    </location>
</feature>
<dbReference type="InterPro" id="IPR013083">
    <property type="entry name" value="Znf_RING/FYVE/PHD"/>
</dbReference>
<dbReference type="EMBL" id="ML992665">
    <property type="protein sequence ID" value="KAF2215947.1"/>
    <property type="molecule type" value="Genomic_DNA"/>
</dbReference>
<reference evidence="7" key="1">
    <citation type="journal article" date="2020" name="Stud. Mycol.">
        <title>101 Dothideomycetes genomes: a test case for predicting lifestyles and emergence of pathogens.</title>
        <authorList>
            <person name="Haridas S."/>
            <person name="Albert R."/>
            <person name="Binder M."/>
            <person name="Bloem J."/>
            <person name="Labutti K."/>
            <person name="Salamov A."/>
            <person name="Andreopoulos B."/>
            <person name="Baker S."/>
            <person name="Barry K."/>
            <person name="Bills G."/>
            <person name="Bluhm B."/>
            <person name="Cannon C."/>
            <person name="Castanera R."/>
            <person name="Culley D."/>
            <person name="Daum C."/>
            <person name="Ezra D."/>
            <person name="Gonzalez J."/>
            <person name="Henrissat B."/>
            <person name="Kuo A."/>
            <person name="Liang C."/>
            <person name="Lipzen A."/>
            <person name="Lutzoni F."/>
            <person name="Magnuson J."/>
            <person name="Mondo S."/>
            <person name="Nolan M."/>
            <person name="Ohm R."/>
            <person name="Pangilinan J."/>
            <person name="Park H.-J."/>
            <person name="Ramirez L."/>
            <person name="Alfaro M."/>
            <person name="Sun H."/>
            <person name="Tritt A."/>
            <person name="Yoshinaga Y."/>
            <person name="Zwiers L.-H."/>
            <person name="Turgeon B."/>
            <person name="Goodwin S."/>
            <person name="Spatafora J."/>
            <person name="Crous P."/>
            <person name="Grigoriev I."/>
        </authorList>
    </citation>
    <scope>NUCLEOTIDE SEQUENCE</scope>
    <source>
        <strain evidence="7">SCOH1-5</strain>
    </source>
</reference>
<protein>
    <recommendedName>
        <fullName evidence="6">Zinc finger PHD-type domain-containing protein</fullName>
    </recommendedName>
</protein>
<evidence type="ECO:0000259" key="6">
    <source>
        <dbReference type="SMART" id="SM00249"/>
    </source>
</evidence>
<keyword evidence="3" id="KW-0862">Zinc</keyword>
<dbReference type="InterPro" id="IPR011011">
    <property type="entry name" value="Znf_FYVE_PHD"/>
</dbReference>